<feature type="compositionally biased region" description="Low complexity" evidence="2">
    <location>
        <begin position="333"/>
        <end position="379"/>
    </location>
</feature>
<dbReference type="eggNOG" id="KOG1601">
    <property type="taxonomic scope" value="Eukaryota"/>
</dbReference>
<dbReference type="SMART" id="SM00401">
    <property type="entry name" value="ZnF_GATA"/>
    <property type="match status" value="1"/>
</dbReference>
<sequence>MSYLPTTMTAGSSAKHTMMRGMSTSQQHKHAPTSRPTSPASVGSTDSADSAHSDADQGDMPHKEPNNTNNMRCRRFMDLFGVFDVDVLSMDVYPRDEVAFHTMHTSYALSMDTSGDNEHHHPTKRSCADLAHARLFGRRTSVPLTQGPSYTSPGCVRELAGNNNNSSTPHLQQLPQQQQQRHHEQSRLALAELTVLAQEHSLLCKAPQGTTQHNDTLHAISRLQAIRQQEQQQRKKSTRFAGYSYSSSFGAVASVHHTTLRHLGRQRQLDEHVIPASLVPVPCGRPLNMPTTPPQSNAAAATRLGYQQDPQQQQHQHPHEGHVVSRGKGVRGVGRQRSDSTASTASTFSSASVASDASMSASSSPASSPSVSNSTSPSPGAMAKGKSAKRAKVAKLRAREPKRVPSSSHHHTHHKRSRSSKPVSPARGKRTLKHRSRSSSSSSSSSSCSSSSSSSPSIARVRPLMVDPSGNGCICCGITSTPMWRDGPNDARLCNACGIRWQKYGVHCTKCSYIPRKIEKAKGFCPRCKTTLPPPVATRRRLNGKVY</sequence>
<dbReference type="AlphaFoldDB" id="F2TY54"/>
<feature type="region of interest" description="Disordered" evidence="2">
    <location>
        <begin position="305"/>
        <end position="459"/>
    </location>
</feature>
<dbReference type="GO" id="GO:0006357">
    <property type="term" value="P:regulation of transcription by RNA polymerase II"/>
    <property type="evidence" value="ECO:0007669"/>
    <property type="project" value="TreeGrafter"/>
</dbReference>
<evidence type="ECO:0000256" key="2">
    <source>
        <dbReference type="SAM" id="MobiDB-lite"/>
    </source>
</evidence>
<feature type="region of interest" description="Disordered" evidence="2">
    <location>
        <begin position="1"/>
        <end position="70"/>
    </location>
</feature>
<feature type="compositionally biased region" description="Polar residues" evidence="2">
    <location>
        <begin position="142"/>
        <end position="152"/>
    </location>
</feature>
<gene>
    <name evidence="4" type="ORF">PTSG_01016</name>
</gene>
<feature type="compositionally biased region" description="Basic and acidic residues" evidence="2">
    <location>
        <begin position="49"/>
        <end position="65"/>
    </location>
</feature>
<dbReference type="InterPro" id="IPR000679">
    <property type="entry name" value="Znf_GATA"/>
</dbReference>
<dbReference type="Gene3D" id="3.30.50.10">
    <property type="entry name" value="Erythroid Transcription Factor GATA-1, subunit A"/>
    <property type="match status" value="1"/>
</dbReference>
<dbReference type="GO" id="GO:0005634">
    <property type="term" value="C:nucleus"/>
    <property type="evidence" value="ECO:0007669"/>
    <property type="project" value="TreeGrafter"/>
</dbReference>
<dbReference type="GO" id="GO:0007283">
    <property type="term" value="P:spermatogenesis"/>
    <property type="evidence" value="ECO:0007669"/>
    <property type="project" value="TreeGrafter"/>
</dbReference>
<feature type="compositionally biased region" description="Low complexity" evidence="2">
    <location>
        <begin position="166"/>
        <end position="179"/>
    </location>
</feature>
<keyword evidence="1" id="KW-0862">Zinc</keyword>
<dbReference type="PANTHER" id="PTHR47341:SF1">
    <property type="entry name" value="GATA-TYPE ZINC FINGER PROTEIN 1"/>
    <property type="match status" value="1"/>
</dbReference>
<dbReference type="RefSeq" id="XP_004998488.1">
    <property type="nucleotide sequence ID" value="XM_004998431.1"/>
</dbReference>
<dbReference type="PANTHER" id="PTHR47341">
    <property type="entry name" value="GATA-TYPE ZINC FINGER PROTEIN 1"/>
    <property type="match status" value="1"/>
</dbReference>
<dbReference type="GO" id="GO:0008270">
    <property type="term" value="F:zinc ion binding"/>
    <property type="evidence" value="ECO:0007669"/>
    <property type="project" value="UniProtKB-KW"/>
</dbReference>
<dbReference type="CDD" id="cd00202">
    <property type="entry name" value="ZnF_GATA"/>
    <property type="match status" value="1"/>
</dbReference>
<keyword evidence="1" id="KW-0479">Metal-binding</keyword>
<feature type="compositionally biased region" description="Basic residues" evidence="2">
    <location>
        <begin position="386"/>
        <end position="396"/>
    </location>
</feature>
<evidence type="ECO:0000259" key="3">
    <source>
        <dbReference type="PROSITE" id="PS50114"/>
    </source>
</evidence>
<dbReference type="PROSITE" id="PS50114">
    <property type="entry name" value="GATA_ZN_FINGER_2"/>
    <property type="match status" value="1"/>
</dbReference>
<dbReference type="SUPFAM" id="SSF57716">
    <property type="entry name" value="Glucocorticoid receptor-like (DNA-binding domain)"/>
    <property type="match status" value="1"/>
</dbReference>
<dbReference type="Pfam" id="PF00320">
    <property type="entry name" value="GATA"/>
    <property type="match status" value="1"/>
</dbReference>
<dbReference type="EMBL" id="GL832956">
    <property type="protein sequence ID" value="EGD76313.1"/>
    <property type="molecule type" value="Genomic_DNA"/>
</dbReference>
<name>F2TY54_SALR5</name>
<feature type="compositionally biased region" description="Basic residues" evidence="2">
    <location>
        <begin position="408"/>
        <end position="419"/>
    </location>
</feature>
<evidence type="ECO:0000313" key="5">
    <source>
        <dbReference type="Proteomes" id="UP000007799"/>
    </source>
</evidence>
<proteinExistence type="predicted"/>
<dbReference type="InterPro" id="IPR053116">
    <property type="entry name" value="GATA-type_Znf_Regulator"/>
</dbReference>
<keyword evidence="5" id="KW-1185">Reference proteome</keyword>
<dbReference type="GeneID" id="16079082"/>
<feature type="compositionally biased region" description="Polar residues" evidence="2">
    <location>
        <begin position="34"/>
        <end position="43"/>
    </location>
</feature>
<organism evidence="5">
    <name type="scientific">Salpingoeca rosetta (strain ATCC 50818 / BSB-021)</name>
    <dbReference type="NCBI Taxonomy" id="946362"/>
    <lineage>
        <taxon>Eukaryota</taxon>
        <taxon>Choanoflagellata</taxon>
        <taxon>Craspedida</taxon>
        <taxon>Salpingoecidae</taxon>
        <taxon>Salpingoeca</taxon>
    </lineage>
</organism>
<protein>
    <recommendedName>
        <fullName evidence="3">GATA-type domain-containing protein</fullName>
    </recommendedName>
</protein>
<dbReference type="InParanoid" id="F2TY54"/>
<dbReference type="STRING" id="946362.F2TY54"/>
<feature type="region of interest" description="Disordered" evidence="2">
    <location>
        <begin position="142"/>
        <end position="185"/>
    </location>
</feature>
<feature type="domain" description="GATA-type" evidence="3">
    <location>
        <begin position="467"/>
        <end position="507"/>
    </location>
</feature>
<evidence type="ECO:0000313" key="4">
    <source>
        <dbReference type="EMBL" id="EGD76313.1"/>
    </source>
</evidence>
<reference evidence="4" key="1">
    <citation type="submission" date="2009-08" db="EMBL/GenBank/DDBJ databases">
        <title>Annotation of Salpingoeca rosetta.</title>
        <authorList>
            <consortium name="The Broad Institute Genome Sequencing Platform"/>
            <person name="Russ C."/>
            <person name="Cuomo C."/>
            <person name="Burger G."/>
            <person name="Gray M.W."/>
            <person name="Holland P.W.H."/>
            <person name="King N."/>
            <person name="Lang F.B.F."/>
            <person name="Roger A.J."/>
            <person name="Ruiz-Trillo I."/>
            <person name="Young S.K."/>
            <person name="Zeng Q."/>
            <person name="Gargeya S."/>
            <person name="Alvarado L."/>
            <person name="Berlin A."/>
            <person name="Chapman S.B."/>
            <person name="Chen Z."/>
            <person name="Freedman E."/>
            <person name="Gellesch M."/>
            <person name="Goldberg J."/>
            <person name="Griggs A."/>
            <person name="Gujja S."/>
            <person name="Heilman E."/>
            <person name="Heiman D."/>
            <person name="Howarth C."/>
            <person name="Mehta T."/>
            <person name="Neiman D."/>
            <person name="Pearson M."/>
            <person name="Roberts A."/>
            <person name="Saif S."/>
            <person name="Shea T."/>
            <person name="Shenoy N."/>
            <person name="Sisk P."/>
            <person name="Stolte C."/>
            <person name="Sykes S."/>
            <person name="White J."/>
            <person name="Yandava C."/>
            <person name="Haas B."/>
            <person name="Nusbaum C."/>
            <person name="Birren B."/>
        </authorList>
    </citation>
    <scope>NUCLEOTIDE SEQUENCE [LARGE SCALE GENOMIC DNA]</scope>
    <source>
        <strain evidence="4">ATCC 50818</strain>
    </source>
</reference>
<dbReference type="Proteomes" id="UP000007799">
    <property type="component" value="Unassembled WGS sequence"/>
</dbReference>
<keyword evidence="1" id="KW-0863">Zinc-finger</keyword>
<feature type="compositionally biased region" description="Polar residues" evidence="2">
    <location>
        <begin position="1"/>
        <end position="15"/>
    </location>
</feature>
<dbReference type="KEGG" id="sre:PTSG_01016"/>
<evidence type="ECO:0000256" key="1">
    <source>
        <dbReference type="PROSITE-ProRule" id="PRU00094"/>
    </source>
</evidence>
<feature type="compositionally biased region" description="Low complexity" evidence="2">
    <location>
        <begin position="438"/>
        <end position="457"/>
    </location>
</feature>
<accession>F2TY54</accession>
<dbReference type="GO" id="GO:0043565">
    <property type="term" value="F:sequence-specific DNA binding"/>
    <property type="evidence" value="ECO:0007669"/>
    <property type="project" value="InterPro"/>
</dbReference>
<dbReference type="InterPro" id="IPR013088">
    <property type="entry name" value="Znf_NHR/GATA"/>
</dbReference>
<dbReference type="OrthoDB" id="2162994at2759"/>
<feature type="compositionally biased region" description="Basic residues" evidence="2">
    <location>
        <begin position="427"/>
        <end position="437"/>
    </location>
</feature>